<gene>
    <name evidence="2" type="ORF">IV203_016848</name>
</gene>
<proteinExistence type="predicted"/>
<evidence type="ECO:0000256" key="1">
    <source>
        <dbReference type="SAM" id="MobiDB-lite"/>
    </source>
</evidence>
<evidence type="ECO:0000313" key="2">
    <source>
        <dbReference type="EMBL" id="KAG7348143.1"/>
    </source>
</evidence>
<feature type="region of interest" description="Disordered" evidence="1">
    <location>
        <begin position="67"/>
        <end position="122"/>
    </location>
</feature>
<feature type="compositionally biased region" description="Polar residues" evidence="1">
    <location>
        <begin position="107"/>
        <end position="118"/>
    </location>
</feature>
<reference evidence="2" key="2">
    <citation type="submission" date="2021-04" db="EMBL/GenBank/DDBJ databases">
        <authorList>
            <person name="Podell S."/>
        </authorList>
    </citation>
    <scope>NUCLEOTIDE SEQUENCE</scope>
    <source>
        <strain evidence="2">Hildebrandi</strain>
    </source>
</reference>
<evidence type="ECO:0000313" key="3">
    <source>
        <dbReference type="Proteomes" id="UP000693970"/>
    </source>
</evidence>
<accession>A0A9K3KQJ4</accession>
<comment type="caution">
    <text evidence="2">The sequence shown here is derived from an EMBL/GenBank/DDBJ whole genome shotgun (WGS) entry which is preliminary data.</text>
</comment>
<dbReference type="AlphaFoldDB" id="A0A9K3KQJ4"/>
<feature type="region of interest" description="Disordered" evidence="1">
    <location>
        <begin position="285"/>
        <end position="309"/>
    </location>
</feature>
<dbReference type="OrthoDB" id="47572at2759"/>
<keyword evidence="3" id="KW-1185">Reference proteome</keyword>
<protein>
    <submittedName>
        <fullName evidence="2">Uncharacterized protein</fullName>
    </submittedName>
</protein>
<feature type="compositionally biased region" description="Polar residues" evidence="1">
    <location>
        <begin position="286"/>
        <end position="297"/>
    </location>
</feature>
<feature type="region of interest" description="Disordered" evidence="1">
    <location>
        <begin position="388"/>
        <end position="415"/>
    </location>
</feature>
<organism evidence="2 3">
    <name type="scientific">Nitzschia inconspicua</name>
    <dbReference type="NCBI Taxonomy" id="303405"/>
    <lineage>
        <taxon>Eukaryota</taxon>
        <taxon>Sar</taxon>
        <taxon>Stramenopiles</taxon>
        <taxon>Ochrophyta</taxon>
        <taxon>Bacillariophyta</taxon>
        <taxon>Bacillariophyceae</taxon>
        <taxon>Bacillariophycidae</taxon>
        <taxon>Bacillariales</taxon>
        <taxon>Bacillariaceae</taxon>
        <taxon>Nitzschia</taxon>
    </lineage>
</organism>
<reference evidence="2" key="1">
    <citation type="journal article" date="2021" name="Sci. Rep.">
        <title>Diploid genomic architecture of Nitzschia inconspicua, an elite biomass production diatom.</title>
        <authorList>
            <person name="Oliver A."/>
            <person name="Podell S."/>
            <person name="Pinowska A."/>
            <person name="Traller J.C."/>
            <person name="Smith S.R."/>
            <person name="McClure R."/>
            <person name="Beliaev A."/>
            <person name="Bohutskyi P."/>
            <person name="Hill E.A."/>
            <person name="Rabines A."/>
            <person name="Zheng H."/>
            <person name="Allen L.Z."/>
            <person name="Kuo A."/>
            <person name="Grigoriev I.V."/>
            <person name="Allen A.E."/>
            <person name="Hazlebeck D."/>
            <person name="Allen E.E."/>
        </authorList>
    </citation>
    <scope>NUCLEOTIDE SEQUENCE</scope>
    <source>
        <strain evidence="2">Hildebrandi</strain>
    </source>
</reference>
<dbReference type="Proteomes" id="UP000693970">
    <property type="component" value="Unassembled WGS sequence"/>
</dbReference>
<name>A0A9K3KQJ4_9STRA</name>
<feature type="compositionally biased region" description="Basic and acidic residues" evidence="1">
    <location>
        <begin position="85"/>
        <end position="96"/>
    </location>
</feature>
<sequence length="424" mass="47483">MAGPVMGPRPLDFDEEVIRKSPTFRKWMDIPQGGKLRYACRDFIKGHEDDEERLMRRIMIARRNNIRDHEQLKQARQIVKKKQQNKKEQGEKEKPNNGKAAAGYNDIQETNDNLSKGSAVSLEEDSASGRLMNVPSERKRRYSTVFSDAEVAREMDVPAVEATRSYKAWAELPNGSKFQYNQTYIKGADGHDWLLRKNIWRRMRYRRENRKLVENVLQEEKVKPKPRFVKVRTKTRIQQHRSNVHFDTGTMNPPVRFSHGITTASQIVDHALLSTTAGAIARKNVASKSNSSPQHHQNPPRHDSHEKTLESTAAEVAASIPHDPDTDAVVEAAVAAGENYANSPFVNNPLESSVDGLGLALDVAAHLAAAKAASLETDEAILAAAMAGQPSQESHRSHLPIQQPLPEEDRGELNGDVMDYLGNV</sequence>
<feature type="compositionally biased region" description="Basic and acidic residues" evidence="1">
    <location>
        <begin position="300"/>
        <end position="309"/>
    </location>
</feature>
<dbReference type="EMBL" id="JAGRRH010000020">
    <property type="protein sequence ID" value="KAG7348143.1"/>
    <property type="molecule type" value="Genomic_DNA"/>
</dbReference>